<dbReference type="EnsemblPlants" id="Pp3c14_23770V3.1">
    <property type="protein sequence ID" value="Pp3c14_23770V3.1"/>
    <property type="gene ID" value="Pp3c14_23770"/>
</dbReference>
<dbReference type="RefSeq" id="XP_024394432.1">
    <property type="nucleotide sequence ID" value="XM_024538664.2"/>
</dbReference>
<evidence type="ECO:0000256" key="1">
    <source>
        <dbReference type="ARBA" id="ARBA00004123"/>
    </source>
</evidence>
<dbReference type="PROSITE" id="PS51916">
    <property type="entry name" value="DEUBAD"/>
    <property type="match status" value="1"/>
</dbReference>
<reference evidence="6" key="3">
    <citation type="submission" date="2020-12" db="UniProtKB">
        <authorList>
            <consortium name="EnsemblPlants"/>
        </authorList>
    </citation>
    <scope>IDENTIFICATION</scope>
</reference>
<dbReference type="CDD" id="cd21865">
    <property type="entry name" value="DEUBAD_NFRKB"/>
    <property type="match status" value="1"/>
</dbReference>
<feature type="region of interest" description="Disordered" evidence="3">
    <location>
        <begin position="1"/>
        <end position="56"/>
    </location>
</feature>
<dbReference type="GO" id="GO:0031011">
    <property type="term" value="C:Ino80 complex"/>
    <property type="evidence" value="ECO:0007669"/>
    <property type="project" value="InterPro"/>
</dbReference>
<evidence type="ECO:0000313" key="6">
    <source>
        <dbReference type="EnsemblPlants" id="Pp3c14_23770V3.1"/>
    </source>
</evidence>
<evidence type="ECO:0000256" key="2">
    <source>
        <dbReference type="ARBA" id="ARBA00023242"/>
    </source>
</evidence>
<evidence type="ECO:0000256" key="3">
    <source>
        <dbReference type="SAM" id="MobiDB-lite"/>
    </source>
</evidence>
<dbReference type="PANTHER" id="PTHR13052:SF3">
    <property type="entry name" value="NUCLEAR FACTOR RELATED TO KAPPA-B-BINDING PROTEIN"/>
    <property type="match status" value="1"/>
</dbReference>
<reference evidence="5 7" key="1">
    <citation type="journal article" date="2008" name="Science">
        <title>The Physcomitrella genome reveals evolutionary insights into the conquest of land by plants.</title>
        <authorList>
            <person name="Rensing S."/>
            <person name="Lang D."/>
            <person name="Zimmer A."/>
            <person name="Terry A."/>
            <person name="Salamov A."/>
            <person name="Shapiro H."/>
            <person name="Nishiyama T."/>
            <person name="Perroud P.-F."/>
            <person name="Lindquist E."/>
            <person name="Kamisugi Y."/>
            <person name="Tanahashi T."/>
            <person name="Sakakibara K."/>
            <person name="Fujita T."/>
            <person name="Oishi K."/>
            <person name="Shin-I T."/>
            <person name="Kuroki Y."/>
            <person name="Toyoda A."/>
            <person name="Suzuki Y."/>
            <person name="Hashimoto A."/>
            <person name="Yamaguchi K."/>
            <person name="Sugano A."/>
            <person name="Kohara Y."/>
            <person name="Fujiyama A."/>
            <person name="Anterola A."/>
            <person name="Aoki S."/>
            <person name="Ashton N."/>
            <person name="Barbazuk W.B."/>
            <person name="Barker E."/>
            <person name="Bennetzen J."/>
            <person name="Bezanilla M."/>
            <person name="Blankenship R."/>
            <person name="Cho S.H."/>
            <person name="Dutcher S."/>
            <person name="Estelle M."/>
            <person name="Fawcett J.A."/>
            <person name="Gundlach H."/>
            <person name="Hanada K."/>
            <person name="Heyl A."/>
            <person name="Hicks K.A."/>
            <person name="Hugh J."/>
            <person name="Lohr M."/>
            <person name="Mayer K."/>
            <person name="Melkozernov A."/>
            <person name="Murata T."/>
            <person name="Nelson D."/>
            <person name="Pils B."/>
            <person name="Prigge M."/>
            <person name="Reiss B."/>
            <person name="Renner T."/>
            <person name="Rombauts S."/>
            <person name="Rushton P."/>
            <person name="Sanderfoot A."/>
            <person name="Schween G."/>
            <person name="Shiu S.-H."/>
            <person name="Stueber K."/>
            <person name="Theodoulou F.L."/>
            <person name="Tu H."/>
            <person name="Van de Peer Y."/>
            <person name="Verrier P.J."/>
            <person name="Waters E."/>
            <person name="Wood A."/>
            <person name="Yang L."/>
            <person name="Cove D."/>
            <person name="Cuming A."/>
            <person name="Hasebe M."/>
            <person name="Lucas S."/>
            <person name="Mishler D.B."/>
            <person name="Reski R."/>
            <person name="Grigoriev I."/>
            <person name="Quatrano R.S."/>
            <person name="Boore J.L."/>
        </authorList>
    </citation>
    <scope>NUCLEOTIDE SEQUENCE [LARGE SCALE GENOMIC DNA]</scope>
    <source>
        <strain evidence="6 7">cv. Gransden 2004</strain>
    </source>
</reference>
<feature type="domain" description="DEUBAD" evidence="4">
    <location>
        <begin position="69"/>
        <end position="183"/>
    </location>
</feature>
<dbReference type="InterPro" id="IPR024867">
    <property type="entry name" value="NFRKB"/>
</dbReference>
<dbReference type="OrthoDB" id="1938996at2759"/>
<proteinExistence type="predicted"/>
<feature type="region of interest" description="Disordered" evidence="3">
    <location>
        <begin position="397"/>
        <end position="422"/>
    </location>
</feature>
<keyword evidence="7" id="KW-1185">Reference proteome</keyword>
<sequence>MVLVGSASRTGRGATMSGSSTDDNPPARPRHRNVRGGGGGGAESEGSEDEVTERGSEMCQIGSDTCTVPSQLFDLPSLKGVLSLNTWNYCLTEEERESLALHLPPIEDEDTFKDTIRDLLGGEIFHFTSPIDDLFERLKGGLCHPRVSRYREGLKYLQRKEHYHLLRHYHNHFVSLFVEMQKQWENCPDADIDERLEIWDRFQTQPLPLPKPKRVVRKPGTVRRVKASVEVGSQRRIPDVSLRMNGIEPPRKEMPVIKGRSEVGMVALSKKTPGVVEPAAGSKGVLKMKSLMKDRSEGPSERIFDIDKADRVEQEEPMRVLKPRPKGVLKLMPEGKQAWRETSSVAAKGKSPVSEIYREEVNDVVAHEYEEEPFLPYATEVFTSPLQLYAPPHETPVEKKMKHKLPGEKKRKMTDSGGGTTEGEAIVKKNKKIQAREVKEQHALSGMPETLADILSPFEDAKPSVEKSKRLGELKKNVYRKKRIDEITKEPEVIVVEENRAVEDDFRPSDEVDEKVYHLPLEEDEVDQVKEEVGVKPKRRTKKKPKADVLMDSPGVSSPHAGSPPEKTPESASKSSKKPASLAIPTLASTFPFSIMHLLSAVRTALIANCVDGTSESHDQYKRTPYALEILDFTLPCATSEGSMIGHSDQAAGASGLKMAKSKDGDSEQTPHLFRGVPLNELVRRVHDNPGDHRILDAVEP</sequence>
<dbReference type="InterPro" id="IPR044867">
    <property type="entry name" value="DEUBAD_dom"/>
</dbReference>
<feature type="compositionally biased region" description="Basic residues" evidence="3">
    <location>
        <begin position="400"/>
        <end position="412"/>
    </location>
</feature>
<name>A0A2K1JJ30_PHYPA</name>
<dbReference type="GeneID" id="112291371"/>
<dbReference type="STRING" id="3218.A0A2K1JJ30"/>
<dbReference type="PANTHER" id="PTHR13052">
    <property type="entry name" value="NFRKB-RELATED"/>
    <property type="match status" value="1"/>
</dbReference>
<dbReference type="Gramene" id="Pp3c14_23770V3.2">
    <property type="protein sequence ID" value="Pp3c14_23770V3.2"/>
    <property type="gene ID" value="Pp3c14_23770"/>
</dbReference>
<organism evidence="5">
    <name type="scientific">Physcomitrium patens</name>
    <name type="common">Spreading-leaved earth moss</name>
    <name type="synonym">Physcomitrella patens</name>
    <dbReference type="NCBI Taxonomy" id="3218"/>
    <lineage>
        <taxon>Eukaryota</taxon>
        <taxon>Viridiplantae</taxon>
        <taxon>Streptophyta</taxon>
        <taxon>Embryophyta</taxon>
        <taxon>Bryophyta</taxon>
        <taxon>Bryophytina</taxon>
        <taxon>Bryopsida</taxon>
        <taxon>Funariidae</taxon>
        <taxon>Funariales</taxon>
        <taxon>Funariaceae</taxon>
        <taxon>Physcomitrium</taxon>
    </lineage>
</organism>
<dbReference type="AlphaFoldDB" id="A0A2K1JJ30"/>
<feature type="region of interest" description="Disordered" evidence="3">
    <location>
        <begin position="530"/>
        <end position="579"/>
    </location>
</feature>
<gene>
    <name evidence="6" type="primary">LOC112291371</name>
    <name evidence="5" type="ORF">PHYPA_018956</name>
</gene>
<accession>A0A2K1JJ30</accession>
<evidence type="ECO:0000313" key="7">
    <source>
        <dbReference type="Proteomes" id="UP000006727"/>
    </source>
</evidence>
<dbReference type="EnsemblPlants" id="Pp3c14_23770V3.2">
    <property type="protein sequence ID" value="Pp3c14_23770V3.2"/>
    <property type="gene ID" value="Pp3c14_23770"/>
</dbReference>
<evidence type="ECO:0000313" key="5">
    <source>
        <dbReference type="EMBL" id="PNR41553.1"/>
    </source>
</evidence>
<protein>
    <recommendedName>
        <fullName evidence="4">DEUBAD domain-containing protein</fullName>
    </recommendedName>
</protein>
<dbReference type="Gramene" id="Pp3c14_23770V3.1">
    <property type="protein sequence ID" value="Pp3c14_23770V3.1"/>
    <property type="gene ID" value="Pp3c14_23770"/>
</dbReference>
<dbReference type="PaxDb" id="3218-PP1S69_68V6.2"/>
<feature type="compositionally biased region" description="Basic residues" evidence="3">
    <location>
        <begin position="536"/>
        <end position="545"/>
    </location>
</feature>
<comment type="subcellular location">
    <subcellularLocation>
        <location evidence="1">Nucleus</location>
    </subcellularLocation>
</comment>
<dbReference type="Proteomes" id="UP000006727">
    <property type="component" value="Chromosome 14"/>
</dbReference>
<keyword evidence="2" id="KW-0539">Nucleus</keyword>
<dbReference type="EMBL" id="ABEU02000014">
    <property type="protein sequence ID" value="PNR41553.1"/>
    <property type="molecule type" value="Genomic_DNA"/>
</dbReference>
<feature type="compositionally biased region" description="Low complexity" evidence="3">
    <location>
        <begin position="570"/>
        <end position="579"/>
    </location>
</feature>
<evidence type="ECO:0000259" key="4">
    <source>
        <dbReference type="PROSITE" id="PS51916"/>
    </source>
</evidence>
<reference evidence="5 7" key="2">
    <citation type="journal article" date="2018" name="Plant J.">
        <title>The Physcomitrella patens chromosome-scale assembly reveals moss genome structure and evolution.</title>
        <authorList>
            <person name="Lang D."/>
            <person name="Ullrich K.K."/>
            <person name="Murat F."/>
            <person name="Fuchs J."/>
            <person name="Jenkins J."/>
            <person name="Haas F.B."/>
            <person name="Piednoel M."/>
            <person name="Gundlach H."/>
            <person name="Van Bel M."/>
            <person name="Meyberg R."/>
            <person name="Vives C."/>
            <person name="Morata J."/>
            <person name="Symeonidi A."/>
            <person name="Hiss M."/>
            <person name="Muchero W."/>
            <person name="Kamisugi Y."/>
            <person name="Saleh O."/>
            <person name="Blanc G."/>
            <person name="Decker E.L."/>
            <person name="van Gessel N."/>
            <person name="Grimwood J."/>
            <person name="Hayes R.D."/>
            <person name="Graham S.W."/>
            <person name="Gunter L.E."/>
            <person name="McDaniel S.F."/>
            <person name="Hoernstein S.N.W."/>
            <person name="Larsson A."/>
            <person name="Li F.W."/>
            <person name="Perroud P.F."/>
            <person name="Phillips J."/>
            <person name="Ranjan P."/>
            <person name="Rokshar D.S."/>
            <person name="Rothfels C.J."/>
            <person name="Schneider L."/>
            <person name="Shu S."/>
            <person name="Stevenson D.W."/>
            <person name="Thummler F."/>
            <person name="Tillich M."/>
            <person name="Villarreal Aguilar J.C."/>
            <person name="Widiez T."/>
            <person name="Wong G.K."/>
            <person name="Wymore A."/>
            <person name="Zhang Y."/>
            <person name="Zimmer A.D."/>
            <person name="Quatrano R.S."/>
            <person name="Mayer K.F.X."/>
            <person name="Goodstein D."/>
            <person name="Casacuberta J.M."/>
            <person name="Vandepoele K."/>
            <person name="Reski R."/>
            <person name="Cuming A.C."/>
            <person name="Tuskan G.A."/>
            <person name="Maumus F."/>
            <person name="Salse J."/>
            <person name="Schmutz J."/>
            <person name="Rensing S.A."/>
        </authorList>
    </citation>
    <scope>NUCLEOTIDE SEQUENCE [LARGE SCALE GENOMIC DNA]</scope>
    <source>
        <strain evidence="6 7">cv. Gransden 2004</strain>
    </source>
</reference>